<dbReference type="EMBL" id="PHAH01000001">
    <property type="protein sequence ID" value="PKM89402.1"/>
    <property type="molecule type" value="Genomic_DNA"/>
</dbReference>
<evidence type="ECO:0000313" key="2">
    <source>
        <dbReference type="Proteomes" id="UP000233325"/>
    </source>
</evidence>
<evidence type="ECO:0000313" key="1">
    <source>
        <dbReference type="EMBL" id="PKM89402.1"/>
    </source>
</evidence>
<accession>A0A2N2E416</accession>
<dbReference type="Proteomes" id="UP000233325">
    <property type="component" value="Unassembled WGS sequence"/>
</dbReference>
<protein>
    <submittedName>
        <fullName evidence="1">Uncharacterized protein</fullName>
    </submittedName>
</protein>
<dbReference type="AlphaFoldDB" id="A0A2N2E416"/>
<comment type="caution">
    <text evidence="1">The sequence shown here is derived from an EMBL/GenBank/DDBJ whole genome shotgun (WGS) entry which is preliminary data.</text>
</comment>
<organism evidence="1 2">
    <name type="scientific">Candidatus Falkowbacteria bacterium HGW-Falkowbacteria-2</name>
    <dbReference type="NCBI Taxonomy" id="2013769"/>
    <lineage>
        <taxon>Bacteria</taxon>
        <taxon>Candidatus Falkowiibacteriota</taxon>
    </lineage>
</organism>
<gene>
    <name evidence="1" type="ORF">CVU83_00065</name>
</gene>
<reference evidence="1 2" key="1">
    <citation type="journal article" date="2017" name="ISME J.">
        <title>Potential for microbial H2 and metal transformations associated with novel bacteria and archaea in deep terrestrial subsurface sediments.</title>
        <authorList>
            <person name="Hernsdorf A.W."/>
            <person name="Amano Y."/>
            <person name="Miyakawa K."/>
            <person name="Ise K."/>
            <person name="Suzuki Y."/>
            <person name="Anantharaman K."/>
            <person name="Probst A."/>
            <person name="Burstein D."/>
            <person name="Thomas B.C."/>
            <person name="Banfield J.F."/>
        </authorList>
    </citation>
    <scope>NUCLEOTIDE SEQUENCE [LARGE SCALE GENOMIC DNA]</scope>
    <source>
        <strain evidence="1">HGW-Falkowbacteria-2</strain>
    </source>
</reference>
<name>A0A2N2E416_9BACT</name>
<sequence>MNKKVLFSVLLIILVTGVAVFGTDAYFTANRTTSANKFSAGTMDLDVSSNGNKLEPFVIDNIGISSELSGEKTWVVRNSGTLPGRLLLRLQNLENTDNGCNDQEAFAEPACAVDDEGELGKAISLKISLNGNEVAQSLLGSDQADLFGTKWNQLTPIVLAAGEEANITAHWSVDQSAYGNEVQSDSVRFDLNFRLVQKIDGEL</sequence>
<proteinExistence type="predicted"/>